<proteinExistence type="predicted"/>
<sequence>MAGAGHRDDAERALRLVFRRTRAERLLPVALASLVVLLRNTATWS</sequence>
<dbReference type="Proteomes" id="UP000193963">
    <property type="component" value="Unassembled WGS sequence"/>
</dbReference>
<evidence type="ECO:0000313" key="1">
    <source>
        <dbReference type="EMBL" id="SLN30689.1"/>
    </source>
</evidence>
<keyword evidence="2" id="KW-1185">Reference proteome</keyword>
<organism evidence="1 2">
    <name type="scientific">Pseudooceanicola marinus</name>
    <dbReference type="NCBI Taxonomy" id="396013"/>
    <lineage>
        <taxon>Bacteria</taxon>
        <taxon>Pseudomonadati</taxon>
        <taxon>Pseudomonadota</taxon>
        <taxon>Alphaproteobacteria</taxon>
        <taxon>Rhodobacterales</taxon>
        <taxon>Paracoccaceae</taxon>
        <taxon>Pseudooceanicola</taxon>
    </lineage>
</organism>
<protein>
    <submittedName>
        <fullName evidence="1">Uncharacterized protein</fullName>
    </submittedName>
</protein>
<dbReference type="EMBL" id="FWFN01000002">
    <property type="protein sequence ID" value="SLN30689.1"/>
    <property type="molecule type" value="Genomic_DNA"/>
</dbReference>
<reference evidence="1 2" key="1">
    <citation type="submission" date="2017-03" db="EMBL/GenBank/DDBJ databases">
        <authorList>
            <person name="Afonso C.L."/>
            <person name="Miller P.J."/>
            <person name="Scott M.A."/>
            <person name="Spackman E."/>
            <person name="Goraichik I."/>
            <person name="Dimitrov K.M."/>
            <person name="Suarez D.L."/>
            <person name="Swayne D.E."/>
        </authorList>
    </citation>
    <scope>NUCLEOTIDE SEQUENCE [LARGE SCALE GENOMIC DNA]</scope>
    <source>
        <strain evidence="1 2">CECT 7751</strain>
    </source>
</reference>
<dbReference type="AlphaFoldDB" id="A0A1X6YTA7"/>
<evidence type="ECO:0000313" key="2">
    <source>
        <dbReference type="Proteomes" id="UP000193963"/>
    </source>
</evidence>
<name>A0A1X6YTA7_9RHOB</name>
<accession>A0A1X6YTA7</accession>
<gene>
    <name evidence="1" type="ORF">PSM7751_01318</name>
</gene>